<keyword evidence="3" id="KW-1185">Reference proteome</keyword>
<feature type="region of interest" description="Disordered" evidence="1">
    <location>
        <begin position="1"/>
        <end position="27"/>
    </location>
</feature>
<dbReference type="AlphaFoldDB" id="A0A0N4YE59"/>
<evidence type="ECO:0000313" key="2">
    <source>
        <dbReference type="EMBL" id="VDL78548.1"/>
    </source>
</evidence>
<dbReference type="WBParaSite" id="NBR_0001495301-mRNA-1">
    <property type="protein sequence ID" value="NBR_0001495301-mRNA-1"/>
    <property type="gene ID" value="NBR_0001495301"/>
</dbReference>
<reference evidence="4" key="1">
    <citation type="submission" date="2017-02" db="UniProtKB">
        <authorList>
            <consortium name="WormBaseParasite"/>
        </authorList>
    </citation>
    <scope>IDENTIFICATION</scope>
</reference>
<name>A0A0N4YE59_NIPBR</name>
<organism evidence="4">
    <name type="scientific">Nippostrongylus brasiliensis</name>
    <name type="common">Rat hookworm</name>
    <dbReference type="NCBI Taxonomy" id="27835"/>
    <lineage>
        <taxon>Eukaryota</taxon>
        <taxon>Metazoa</taxon>
        <taxon>Ecdysozoa</taxon>
        <taxon>Nematoda</taxon>
        <taxon>Chromadorea</taxon>
        <taxon>Rhabditida</taxon>
        <taxon>Rhabditina</taxon>
        <taxon>Rhabditomorpha</taxon>
        <taxon>Strongyloidea</taxon>
        <taxon>Heligmosomidae</taxon>
        <taxon>Nippostrongylus</taxon>
    </lineage>
</organism>
<dbReference type="Proteomes" id="UP000271162">
    <property type="component" value="Unassembled WGS sequence"/>
</dbReference>
<evidence type="ECO:0000313" key="3">
    <source>
        <dbReference type="Proteomes" id="UP000271162"/>
    </source>
</evidence>
<accession>A0A0N4YE59</accession>
<gene>
    <name evidence="2" type="ORF">NBR_LOCUS14954</name>
</gene>
<protein>
    <submittedName>
        <fullName evidence="2 4">Uncharacterized protein</fullName>
    </submittedName>
</protein>
<reference evidence="2 3" key="2">
    <citation type="submission" date="2018-11" db="EMBL/GenBank/DDBJ databases">
        <authorList>
            <consortium name="Pathogen Informatics"/>
        </authorList>
    </citation>
    <scope>NUCLEOTIDE SEQUENCE [LARGE SCALE GENOMIC DNA]</scope>
</reference>
<evidence type="ECO:0000313" key="4">
    <source>
        <dbReference type="WBParaSite" id="NBR_0001495301-mRNA-1"/>
    </source>
</evidence>
<proteinExistence type="predicted"/>
<evidence type="ECO:0000256" key="1">
    <source>
        <dbReference type="SAM" id="MobiDB-lite"/>
    </source>
</evidence>
<sequence>MENAERGGIGGGSVAAVNSHTPVERTADQRLLPGVEIPKGVFIQLPRAELWTSEMNGKYPIVDSYTHPLPYIVSLAKHGPLVLSYELPLSR</sequence>
<dbReference type="EMBL" id="UYSL01021547">
    <property type="protein sequence ID" value="VDL78548.1"/>
    <property type="molecule type" value="Genomic_DNA"/>
</dbReference>